<dbReference type="GO" id="GO:0090313">
    <property type="term" value="P:regulation of protein targeting to membrane"/>
    <property type="evidence" value="ECO:0007669"/>
    <property type="project" value="TreeGrafter"/>
</dbReference>
<dbReference type="PATRIC" id="fig|69279.3.peg.1606"/>
<sequence length="623" mass="64106">MTSSWIRRGSWALGIAAAVAALGVAALPYVASNRIVRDRIAWEMSRWTGYRVTISGSPRIEVWPQLNAVLTQVSLSKWSDAERQPAIYAERVEVGLSAMAALRGEVRFSSTRLIRPTIKVERTASGLYLPPMPDGGSIGRAIETARAMVEAGAAEPDPAALPRDAIGSVEIRDGRIVTKVNGKDTEILTGVGARANWAAPGAPASLSASAIWRGENIAIDAATQKPLLLAAGGTAPLSFSVKAAPANLSFEGKAGLAANPFVEGDVKFQSPSLRRVMEWTGMRMANSTSISAVSISSRLLGDAERMKFENAQIALGGNPGTGALDLGYGEGGRPTLSGTLAFDTLDLGPFVSAFTPLANPSALSADDIDATLAGLLNLDLRLSAVKATAGNIPLTALAATIQVKDGLSVFDVSDAAAFGGNIQTGIRFDRTPGGTLAEIRLLASDINGAAFGSAVGMTRLMPTGKGTVSVILKGPGKSWNSVMENADGSISATFGPGALSGLDLAAFLKRNSEGGFFPLDDVANGSVPIDGAEFKASVAKGVVRIEKAQANQGASRLWLTGIMPYAGRGLALTGGISNQQPPAAASGGESAEAPAPAARQTQFFVGGSWTAPFISPIAGPGPN</sequence>
<dbReference type="InterPro" id="IPR052894">
    <property type="entry name" value="AsmA-related"/>
</dbReference>
<comment type="caution">
    <text evidence="2">The sequence shown here is derived from an EMBL/GenBank/DDBJ whole genome shotgun (WGS) entry which is preliminary data.</text>
</comment>
<dbReference type="EMBL" id="JENY01000008">
    <property type="protein sequence ID" value="EXL09220.1"/>
    <property type="molecule type" value="Genomic_DNA"/>
</dbReference>
<dbReference type="HOGENOM" id="CLU_029420_0_0_5"/>
<dbReference type="GO" id="GO:0005886">
    <property type="term" value="C:plasma membrane"/>
    <property type="evidence" value="ECO:0007669"/>
    <property type="project" value="TreeGrafter"/>
</dbReference>
<dbReference type="RefSeq" id="WP_035025260.1">
    <property type="nucleotide sequence ID" value="NZ_KK073882.1"/>
</dbReference>
<dbReference type="STRING" id="69279.BG36_23410"/>
<feature type="compositionally biased region" description="Low complexity" evidence="1">
    <location>
        <begin position="581"/>
        <end position="597"/>
    </location>
</feature>
<evidence type="ECO:0000313" key="3">
    <source>
        <dbReference type="EMBL" id="TDR37653.1"/>
    </source>
</evidence>
<evidence type="ECO:0000313" key="2">
    <source>
        <dbReference type="EMBL" id="EXL09220.1"/>
    </source>
</evidence>
<dbReference type="AlphaFoldDB" id="A0A011VLA7"/>
<dbReference type="PANTHER" id="PTHR30441:SF4">
    <property type="entry name" value="PROTEIN ASMA"/>
    <property type="match status" value="1"/>
</dbReference>
<protein>
    <submittedName>
        <fullName evidence="3">AsmA protein</fullName>
    </submittedName>
    <submittedName>
        <fullName evidence="2">Membrane assembly protein AsmA</fullName>
    </submittedName>
</protein>
<evidence type="ECO:0000313" key="4">
    <source>
        <dbReference type="Proteomes" id="UP000019849"/>
    </source>
</evidence>
<keyword evidence="5" id="KW-1185">Reference proteome</keyword>
<reference evidence="2 4" key="1">
    <citation type="submission" date="2014-02" db="EMBL/GenBank/DDBJ databases">
        <title>Aquamicrobium defluvii Genome sequencing.</title>
        <authorList>
            <person name="Wang X."/>
        </authorList>
    </citation>
    <scope>NUCLEOTIDE SEQUENCE [LARGE SCALE GENOMIC DNA]</scope>
    <source>
        <strain evidence="2 4">W13Z1</strain>
    </source>
</reference>
<gene>
    <name evidence="2" type="ORF">BG36_23410</name>
    <name evidence="3" type="ORF">DES43_102202</name>
</gene>
<name>A0A011VLA7_9HYPH</name>
<dbReference type="EMBL" id="SNZF01000002">
    <property type="protein sequence ID" value="TDR37653.1"/>
    <property type="molecule type" value="Genomic_DNA"/>
</dbReference>
<evidence type="ECO:0000256" key="1">
    <source>
        <dbReference type="SAM" id="MobiDB-lite"/>
    </source>
</evidence>
<accession>A0A011VLA7</accession>
<reference evidence="3 5" key="2">
    <citation type="submission" date="2019-03" db="EMBL/GenBank/DDBJ databases">
        <title>Genomic Encyclopedia of Type Strains, Phase IV (KMG-IV): sequencing the most valuable type-strain genomes for metagenomic binning, comparative biology and taxonomic classification.</title>
        <authorList>
            <person name="Goeker M."/>
        </authorList>
    </citation>
    <scope>NUCLEOTIDE SEQUENCE [LARGE SCALE GENOMIC DNA]</scope>
    <source>
        <strain evidence="3 5">DSM 11603</strain>
    </source>
</reference>
<dbReference type="Proteomes" id="UP000294958">
    <property type="component" value="Unassembled WGS sequence"/>
</dbReference>
<organism evidence="2 4">
    <name type="scientific">Aquamicrobium defluvii</name>
    <dbReference type="NCBI Taxonomy" id="69279"/>
    <lineage>
        <taxon>Bacteria</taxon>
        <taxon>Pseudomonadati</taxon>
        <taxon>Pseudomonadota</taxon>
        <taxon>Alphaproteobacteria</taxon>
        <taxon>Hyphomicrobiales</taxon>
        <taxon>Phyllobacteriaceae</taxon>
        <taxon>Aquamicrobium</taxon>
    </lineage>
</organism>
<dbReference type="Proteomes" id="UP000019849">
    <property type="component" value="Unassembled WGS sequence"/>
</dbReference>
<feature type="region of interest" description="Disordered" evidence="1">
    <location>
        <begin position="577"/>
        <end position="597"/>
    </location>
</feature>
<dbReference type="OrthoDB" id="225437at2"/>
<proteinExistence type="predicted"/>
<dbReference type="PANTHER" id="PTHR30441">
    <property type="entry name" value="DUF748 DOMAIN-CONTAINING PROTEIN"/>
    <property type="match status" value="1"/>
</dbReference>
<evidence type="ECO:0000313" key="5">
    <source>
        <dbReference type="Proteomes" id="UP000294958"/>
    </source>
</evidence>
<dbReference type="eggNOG" id="COG2982">
    <property type="taxonomic scope" value="Bacteria"/>
</dbReference>